<comment type="similarity">
    <text evidence="1">Belongs to the Nudix hydrolase family.</text>
</comment>
<dbReference type="PROSITE" id="PS00893">
    <property type="entry name" value="NUDIX_BOX"/>
    <property type="match status" value="1"/>
</dbReference>
<dbReference type="CDD" id="cd04686">
    <property type="entry name" value="NUDIX_Hydrolase"/>
    <property type="match status" value="1"/>
</dbReference>
<keyword evidence="5" id="KW-1185">Reference proteome</keyword>
<protein>
    <submittedName>
        <fullName evidence="4">NUDIX hydrolase</fullName>
    </submittedName>
</protein>
<name>A0A7X0SLU4_9BACL</name>
<dbReference type="AlphaFoldDB" id="A0A7X0SLU4"/>
<dbReference type="GO" id="GO:0016787">
    <property type="term" value="F:hydrolase activity"/>
    <property type="evidence" value="ECO:0007669"/>
    <property type="project" value="UniProtKB-KW"/>
</dbReference>
<gene>
    <name evidence="4" type="ORF">H7C18_15820</name>
</gene>
<proteinExistence type="inferred from homology"/>
<dbReference type="Pfam" id="PF00293">
    <property type="entry name" value="NUDIX"/>
    <property type="match status" value="1"/>
</dbReference>
<feature type="domain" description="Nudix hydrolase" evidence="3">
    <location>
        <begin position="7"/>
        <end position="144"/>
    </location>
</feature>
<dbReference type="RefSeq" id="WP_185130054.1">
    <property type="nucleotide sequence ID" value="NZ_JACJVO010000019.1"/>
</dbReference>
<dbReference type="Gene3D" id="3.90.79.10">
    <property type="entry name" value="Nucleoside Triphosphate Pyrophosphohydrolase"/>
    <property type="match status" value="1"/>
</dbReference>
<dbReference type="Proteomes" id="UP000564644">
    <property type="component" value="Unassembled WGS sequence"/>
</dbReference>
<evidence type="ECO:0000313" key="4">
    <source>
        <dbReference type="EMBL" id="MBB6732388.1"/>
    </source>
</evidence>
<accession>A0A7X0SLU4</accession>
<keyword evidence="2 4" id="KW-0378">Hydrolase</keyword>
<dbReference type="PANTHER" id="PTHR43736">
    <property type="entry name" value="ADP-RIBOSE PYROPHOSPHATASE"/>
    <property type="match status" value="1"/>
</dbReference>
<sequence>MEKTVYHRHLGVYGICVNSGRLLVIHKRGGPYAGRFDLPGGSIEPNETILRTVEREFREETGLQVRTLGNVGTKDFVVPWTRDGFEHTHCHHIAIFYEVAAVSGDIRESPNLYDSLGAEWVSLDRLRSEPCSPLVTEAAYWLNNGRLSEGTTFYREWEIYEPID</sequence>
<evidence type="ECO:0000256" key="2">
    <source>
        <dbReference type="ARBA" id="ARBA00022801"/>
    </source>
</evidence>
<evidence type="ECO:0000256" key="1">
    <source>
        <dbReference type="ARBA" id="ARBA00005582"/>
    </source>
</evidence>
<dbReference type="InterPro" id="IPR020084">
    <property type="entry name" value="NUDIX_hydrolase_CS"/>
</dbReference>
<organism evidence="4 5">
    <name type="scientific">Cohnella zeiphila</name>
    <dbReference type="NCBI Taxonomy" id="2761120"/>
    <lineage>
        <taxon>Bacteria</taxon>
        <taxon>Bacillati</taxon>
        <taxon>Bacillota</taxon>
        <taxon>Bacilli</taxon>
        <taxon>Bacillales</taxon>
        <taxon>Paenibacillaceae</taxon>
        <taxon>Cohnella</taxon>
    </lineage>
</organism>
<dbReference type="PROSITE" id="PS51462">
    <property type="entry name" value="NUDIX"/>
    <property type="match status" value="1"/>
</dbReference>
<dbReference type="PANTHER" id="PTHR43736:SF1">
    <property type="entry name" value="DIHYDRONEOPTERIN TRIPHOSPHATE DIPHOSPHATASE"/>
    <property type="match status" value="1"/>
</dbReference>
<comment type="caution">
    <text evidence="4">The sequence shown here is derived from an EMBL/GenBank/DDBJ whole genome shotgun (WGS) entry which is preliminary data.</text>
</comment>
<reference evidence="4 5" key="1">
    <citation type="submission" date="2020-08" db="EMBL/GenBank/DDBJ databases">
        <title>Cohnella phylogeny.</title>
        <authorList>
            <person name="Dunlap C."/>
        </authorList>
    </citation>
    <scope>NUCLEOTIDE SEQUENCE [LARGE SCALE GENOMIC DNA]</scope>
    <source>
        <strain evidence="4 5">CBP 2801</strain>
    </source>
</reference>
<dbReference type="InterPro" id="IPR015797">
    <property type="entry name" value="NUDIX_hydrolase-like_dom_sf"/>
</dbReference>
<dbReference type="EMBL" id="JACJVO010000019">
    <property type="protein sequence ID" value="MBB6732388.1"/>
    <property type="molecule type" value="Genomic_DNA"/>
</dbReference>
<evidence type="ECO:0000313" key="5">
    <source>
        <dbReference type="Proteomes" id="UP000564644"/>
    </source>
</evidence>
<evidence type="ECO:0000259" key="3">
    <source>
        <dbReference type="PROSITE" id="PS51462"/>
    </source>
</evidence>
<dbReference type="InterPro" id="IPR000086">
    <property type="entry name" value="NUDIX_hydrolase_dom"/>
</dbReference>
<dbReference type="SUPFAM" id="SSF55811">
    <property type="entry name" value="Nudix"/>
    <property type="match status" value="1"/>
</dbReference>